<keyword evidence="2" id="KW-1185">Reference proteome</keyword>
<gene>
    <name evidence="1" type="ORF">QAD02_011947</name>
</gene>
<reference evidence="1" key="1">
    <citation type="submission" date="2023-04" db="EMBL/GenBank/DDBJ databases">
        <title>A chromosome-level genome assembly of the parasitoid wasp Eretmocerus hayati.</title>
        <authorList>
            <person name="Zhong Y."/>
            <person name="Liu S."/>
            <person name="Liu Y."/>
        </authorList>
    </citation>
    <scope>NUCLEOTIDE SEQUENCE</scope>
    <source>
        <strain evidence="1">ZJU_SS_LIU_2023</strain>
    </source>
</reference>
<proteinExistence type="predicted"/>
<evidence type="ECO:0000313" key="2">
    <source>
        <dbReference type="Proteomes" id="UP001239111"/>
    </source>
</evidence>
<evidence type="ECO:0000313" key="1">
    <source>
        <dbReference type="EMBL" id="KAJ8676161.1"/>
    </source>
</evidence>
<comment type="caution">
    <text evidence="1">The sequence shown here is derived from an EMBL/GenBank/DDBJ whole genome shotgun (WGS) entry which is preliminary data.</text>
</comment>
<dbReference type="EMBL" id="CM056742">
    <property type="protein sequence ID" value="KAJ8676161.1"/>
    <property type="molecule type" value="Genomic_DNA"/>
</dbReference>
<organism evidence="1 2">
    <name type="scientific">Eretmocerus hayati</name>
    <dbReference type="NCBI Taxonomy" id="131215"/>
    <lineage>
        <taxon>Eukaryota</taxon>
        <taxon>Metazoa</taxon>
        <taxon>Ecdysozoa</taxon>
        <taxon>Arthropoda</taxon>
        <taxon>Hexapoda</taxon>
        <taxon>Insecta</taxon>
        <taxon>Pterygota</taxon>
        <taxon>Neoptera</taxon>
        <taxon>Endopterygota</taxon>
        <taxon>Hymenoptera</taxon>
        <taxon>Apocrita</taxon>
        <taxon>Proctotrupomorpha</taxon>
        <taxon>Chalcidoidea</taxon>
        <taxon>Aphelinidae</taxon>
        <taxon>Aphelininae</taxon>
        <taxon>Eretmocerus</taxon>
    </lineage>
</organism>
<name>A0ACC2NYC2_9HYME</name>
<sequence length="368" mass="40776">MEEFKGELSNLILRYTINPPKSHEDHQVPVRLTNQQILDSVRDTLCATLKMNMQNSENKSSGLTTPVNEIVVSTPHAPDIVRVDYPRDKLLENNLSQERNELLNVNSEVYPKSPYPSPVSTDDEMRISDNESSMDKADGELMEKDDGFVSADLVFQDRKDSLTEIQKKLDRIQEDLTPKNESKKNVNLYDLVEEAHKGATKAMENLENLRQLLMPEPRPIRRLSAMMCLPHNPKLPQLNHQQRRLSLGNNSNSLRTIQLSKALRRSVNNHQDGDYHTSTPTTSRPSINVHQASTSTSAHNPPPAKKPANLPKTPGVSKLGKSASSVSGVAGSSRPGGGGVGAVRVNPRYAHVQSTIPKPASANKRKAQ</sequence>
<dbReference type="Proteomes" id="UP001239111">
    <property type="component" value="Chromosome 2"/>
</dbReference>
<protein>
    <submittedName>
        <fullName evidence="1">Uncharacterized protein</fullName>
    </submittedName>
</protein>
<accession>A0ACC2NYC2</accession>